<reference evidence="2" key="1">
    <citation type="journal article" date="2013" name="Nat. Genet.">
        <title>The duck genome and transcriptome provide insight into an avian influenza virus reservoir species.</title>
        <authorList>
            <person name="Huang Y."/>
            <person name="Li Y."/>
            <person name="Burt D.W."/>
            <person name="Chen H."/>
            <person name="Zhang Y."/>
            <person name="Qian W."/>
            <person name="Kim H."/>
            <person name="Gan S."/>
            <person name="Zhao Y."/>
            <person name="Li J."/>
            <person name="Yi K."/>
            <person name="Feng H."/>
            <person name="Zhu P."/>
            <person name="Li B."/>
            <person name="Liu Q."/>
            <person name="Fairley S."/>
            <person name="Magor K.E."/>
            <person name="Du Z."/>
            <person name="Hu X."/>
            <person name="Goodman L."/>
            <person name="Tafer H."/>
            <person name="Vignal A."/>
            <person name="Lee T."/>
            <person name="Kim K.W."/>
            <person name="Sheng Z."/>
            <person name="An Y."/>
            <person name="Searle S."/>
            <person name="Herrero J."/>
            <person name="Groenen M.A."/>
            <person name="Crooijmans R.P."/>
            <person name="Faraut T."/>
            <person name="Cai Q."/>
            <person name="Webster R.G."/>
            <person name="Aldridge J.R."/>
            <person name="Warren W.C."/>
            <person name="Bartschat S."/>
            <person name="Kehr S."/>
            <person name="Marz M."/>
            <person name="Stadler P.F."/>
            <person name="Smith J."/>
            <person name="Kraus R.H."/>
            <person name="Zhao Y."/>
            <person name="Ren L."/>
            <person name="Fei J."/>
            <person name="Morisson M."/>
            <person name="Kaiser P."/>
            <person name="Griffin D.K."/>
            <person name="Rao M."/>
            <person name="Pitel F."/>
            <person name="Wang J."/>
            <person name="Li N."/>
        </authorList>
    </citation>
    <scope>NUCLEOTIDE SEQUENCE [LARGE SCALE GENOMIC DNA]</scope>
</reference>
<gene>
    <name evidence="1" type="ORF">Anapl_07718</name>
</gene>
<organism evidence="1 2">
    <name type="scientific">Anas platyrhynchos</name>
    <name type="common">Mallard</name>
    <name type="synonym">Anas boschas</name>
    <dbReference type="NCBI Taxonomy" id="8839"/>
    <lineage>
        <taxon>Eukaryota</taxon>
        <taxon>Metazoa</taxon>
        <taxon>Chordata</taxon>
        <taxon>Craniata</taxon>
        <taxon>Vertebrata</taxon>
        <taxon>Euteleostomi</taxon>
        <taxon>Archelosauria</taxon>
        <taxon>Archosauria</taxon>
        <taxon>Dinosauria</taxon>
        <taxon>Saurischia</taxon>
        <taxon>Theropoda</taxon>
        <taxon>Coelurosauria</taxon>
        <taxon>Aves</taxon>
        <taxon>Neognathae</taxon>
        <taxon>Galloanserae</taxon>
        <taxon>Anseriformes</taxon>
        <taxon>Anatidae</taxon>
        <taxon>Anatinae</taxon>
        <taxon>Anas</taxon>
    </lineage>
</organism>
<sequence length="98" mass="10866">MQPPGWVPLLSALLLAREGNENTVLETDIWKSALPSLRHQGSRRFEGKDHEVEQPLVTECWRHLLQPPAEGGLCRSSFIVPGLPDAGSCLGKTLPWWG</sequence>
<dbReference type="EMBL" id="KB743211">
    <property type="protein sequence ID" value="EOB00286.1"/>
    <property type="molecule type" value="Genomic_DNA"/>
</dbReference>
<accession>R0JS83</accession>
<protein>
    <submittedName>
        <fullName evidence="1">Uncharacterized protein</fullName>
    </submittedName>
</protein>
<dbReference type="AlphaFoldDB" id="R0JS83"/>
<evidence type="ECO:0000313" key="2">
    <source>
        <dbReference type="Proteomes" id="UP000296049"/>
    </source>
</evidence>
<evidence type="ECO:0000313" key="1">
    <source>
        <dbReference type="EMBL" id="EOB00286.1"/>
    </source>
</evidence>
<keyword evidence="2" id="KW-1185">Reference proteome</keyword>
<name>R0JS83_ANAPL</name>
<proteinExistence type="predicted"/>
<dbReference type="Proteomes" id="UP000296049">
    <property type="component" value="Unassembled WGS sequence"/>
</dbReference>